<dbReference type="PANTHER" id="PTHR43857:SF1">
    <property type="entry name" value="YJGH FAMILY PROTEIN"/>
    <property type="match status" value="1"/>
</dbReference>
<dbReference type="InterPro" id="IPR035959">
    <property type="entry name" value="RutC-like_sf"/>
</dbReference>
<dbReference type="Proteomes" id="UP000310597">
    <property type="component" value="Unassembled WGS sequence"/>
</dbReference>
<proteinExistence type="predicted"/>
<organism evidence="1 2">
    <name type="scientific">Rhodobacter capsulatus</name>
    <name type="common">Rhodopseudomonas capsulata</name>
    <dbReference type="NCBI Taxonomy" id="1061"/>
    <lineage>
        <taxon>Bacteria</taxon>
        <taxon>Pseudomonadati</taxon>
        <taxon>Pseudomonadota</taxon>
        <taxon>Alphaproteobacteria</taxon>
        <taxon>Rhodobacterales</taxon>
        <taxon>Rhodobacter group</taxon>
        <taxon>Rhodobacter</taxon>
    </lineage>
</organism>
<evidence type="ECO:0000313" key="2">
    <source>
        <dbReference type="Proteomes" id="UP000310597"/>
    </source>
</evidence>
<dbReference type="RefSeq" id="WP_136908439.1">
    <property type="nucleotide sequence ID" value="NZ_SWJZ01000081.1"/>
</dbReference>
<dbReference type="Gene3D" id="3.30.1330.40">
    <property type="entry name" value="RutC-like"/>
    <property type="match status" value="1"/>
</dbReference>
<dbReference type="EMBL" id="SWJZ01000081">
    <property type="protein sequence ID" value="TKD15600.1"/>
    <property type="molecule type" value="Genomic_DNA"/>
</dbReference>
<dbReference type="OrthoDB" id="9803101at2"/>
<dbReference type="AlphaFoldDB" id="A0A4U1JMK2"/>
<accession>A0A4U1JMK2</accession>
<name>A0A4U1JMK2_RHOCA</name>
<comment type="caution">
    <text evidence="1">The sequence shown here is derived from an EMBL/GenBank/DDBJ whole genome shotgun (WGS) entry which is preliminary data.</text>
</comment>
<dbReference type="PANTHER" id="PTHR43857">
    <property type="entry name" value="BLR7761 PROTEIN"/>
    <property type="match status" value="1"/>
</dbReference>
<dbReference type="InterPro" id="IPR006175">
    <property type="entry name" value="YjgF/YER057c/UK114"/>
</dbReference>
<dbReference type="SUPFAM" id="SSF55298">
    <property type="entry name" value="YjgF-like"/>
    <property type="match status" value="1"/>
</dbReference>
<gene>
    <name evidence="1" type="ORF">FBT96_16215</name>
</gene>
<sequence>MKRIFSGSPWEQRSGYARAVAGQTILCVSATAATDAMGNVVCKGDLAGQTRAILHKIAGILEEAGSDMAHVLQTRLYITDIARAAEAGAAHAEAFAGAPPAMSLVHVLPFVDPEMLVEIELIAERR</sequence>
<protein>
    <submittedName>
        <fullName evidence="1">RidA family protein</fullName>
    </submittedName>
</protein>
<evidence type="ECO:0000313" key="1">
    <source>
        <dbReference type="EMBL" id="TKD15600.1"/>
    </source>
</evidence>
<dbReference type="Pfam" id="PF01042">
    <property type="entry name" value="Ribonuc_L-PSP"/>
    <property type="match status" value="1"/>
</dbReference>
<reference evidence="1 2" key="1">
    <citation type="submission" date="2019-04" db="EMBL/GenBank/DDBJ databases">
        <title>Draft Whole-Genome sequence of the purple photosynthetic bacterium Rhodobacter capsulatus SP108 with an indigenous class A beta-lactamase.</title>
        <authorList>
            <person name="Robertson S."/>
            <person name="Meyer T.E."/>
            <person name="Kyndt J.A."/>
        </authorList>
    </citation>
    <scope>NUCLEOTIDE SEQUENCE [LARGE SCALE GENOMIC DNA]</scope>
    <source>
        <strain evidence="1 2">SP108</strain>
    </source>
</reference>